<name>A0A1H2YNM5_9RHOB</name>
<evidence type="ECO:0000313" key="1">
    <source>
        <dbReference type="EMBL" id="SDX06670.1"/>
    </source>
</evidence>
<dbReference type="InterPro" id="IPR024072">
    <property type="entry name" value="DHFR-like_dom_sf"/>
</dbReference>
<keyword evidence="2" id="KW-1185">Reference proteome</keyword>
<organism evidence="1 2">
    <name type="scientific">Albimonas donghaensis</name>
    <dbReference type="NCBI Taxonomy" id="356660"/>
    <lineage>
        <taxon>Bacteria</taxon>
        <taxon>Pseudomonadati</taxon>
        <taxon>Pseudomonadota</taxon>
        <taxon>Alphaproteobacteria</taxon>
        <taxon>Rhodobacterales</taxon>
        <taxon>Paracoccaceae</taxon>
        <taxon>Albimonas</taxon>
    </lineage>
</organism>
<dbReference type="SUPFAM" id="SSF53597">
    <property type="entry name" value="Dihydrofolate reductase-like"/>
    <property type="match status" value="1"/>
</dbReference>
<dbReference type="STRING" id="356660.SAMN05444336_103193"/>
<evidence type="ECO:0000313" key="2">
    <source>
        <dbReference type="Proteomes" id="UP000199118"/>
    </source>
</evidence>
<dbReference type="AlphaFoldDB" id="A0A1H2YNM5"/>
<accession>A0A1H2YNM5</accession>
<gene>
    <name evidence="1" type="ORF">SAMN05444336_103193</name>
</gene>
<proteinExistence type="predicted"/>
<protein>
    <submittedName>
        <fullName evidence="1">Uncharacterized protein</fullName>
    </submittedName>
</protein>
<reference evidence="1 2" key="1">
    <citation type="submission" date="2016-10" db="EMBL/GenBank/DDBJ databases">
        <authorList>
            <person name="de Groot N.N."/>
        </authorList>
    </citation>
    <scope>NUCLEOTIDE SEQUENCE [LARGE SCALE GENOMIC DNA]</scope>
    <source>
        <strain evidence="1 2">DSM 17890</strain>
    </source>
</reference>
<dbReference type="RefSeq" id="WP_218133392.1">
    <property type="nucleotide sequence ID" value="NZ_FNMZ01000003.1"/>
</dbReference>
<dbReference type="Proteomes" id="UP000199118">
    <property type="component" value="Unassembled WGS sequence"/>
</dbReference>
<sequence>MPDAPASETRASAFRWRIEGHAILSPEDCIADASGAFPPALGDANDWARFQAALDACAATVLARASHEATPNAGRRLRVVMSRGHRGLTRGLEAWEWNPADIPVPEMLAAVVPEGGRIGVPGGRAAFDLFLPWFDSFHLARNPSCPLPGGRPVFSGLGPARSAERALAEAGLVPGPTETLTPETGVTLTEWRRPGGPASCDGDL</sequence>
<dbReference type="EMBL" id="FNMZ01000003">
    <property type="protein sequence ID" value="SDX06670.1"/>
    <property type="molecule type" value="Genomic_DNA"/>
</dbReference>